<evidence type="ECO:0000256" key="4">
    <source>
        <dbReference type="ARBA" id="ARBA00022741"/>
    </source>
</evidence>
<evidence type="ECO:0000256" key="5">
    <source>
        <dbReference type="ARBA" id="ARBA00022801"/>
    </source>
</evidence>
<dbReference type="FunFam" id="3.40.50.300:FF:000105">
    <property type="entry name" value="BMS1 ribosome biogenesis factor"/>
    <property type="match status" value="1"/>
</dbReference>
<dbReference type="SMART" id="SM00785">
    <property type="entry name" value="AARP2CN"/>
    <property type="match status" value="1"/>
</dbReference>
<feature type="region of interest" description="Disordered" evidence="11">
    <location>
        <begin position="400"/>
        <end position="569"/>
    </location>
</feature>
<dbReference type="InterPro" id="IPR012948">
    <property type="entry name" value="AARP2CN"/>
</dbReference>
<dbReference type="InterPro" id="IPR039761">
    <property type="entry name" value="Bms1/Tsr1"/>
</dbReference>
<feature type="compositionally biased region" description="Basic and acidic residues" evidence="11">
    <location>
        <begin position="619"/>
        <end position="634"/>
    </location>
</feature>
<keyword evidence="5" id="KW-0378">Hydrolase</keyword>
<feature type="compositionally biased region" description="Acidic residues" evidence="11">
    <location>
        <begin position="516"/>
        <end position="545"/>
    </location>
</feature>
<dbReference type="HOGENOM" id="CLU_002486_0_0_1"/>
<comment type="similarity">
    <text evidence="10">Belongs to the TRAFAC class translation factor GTPase superfamily. Bms1-like GTPase family. BMS1 subfamily.</text>
</comment>
<feature type="compositionally biased region" description="Basic and acidic residues" evidence="11">
    <location>
        <begin position="17"/>
        <end position="34"/>
    </location>
</feature>
<sequence>MDDRPHKAHRPAQSGAKAEKKEKGKGKEKQHGFNEKAFAPKSGRRADRQGRRNVERDQTRLHVPLVNRTPDEDPPPVIIAIVGPSGVGKTTLLKSLVRRYTKQTLNEAKGPITVVSGKKRRLTFIESNNDINSMIDIGKIADLVLLMVDGSFGFEMETFEFLNILQSHGFPKVIGILSHLDLIKKAATLKDTKKALKKRFWTEIYQGAKLFYLSGVLNGRYPDTEIMNLSRFISVMKFRPLIFRNSHPYLLADRIEDLTPRELVRTSKGKCDRTVTVYGYVRGTNLRIGTKVHIPGVGDLDMSNVTVLGDPCPLPTADSEKRRKLSEKKKLLIHAPMSDVGGVMYDKDAVWVNVPGSFTRGNTDVLQGEGEQMVMDLQDVNATLEDRVAQSNIRLFGTSSHALKVGPSGSGHADESEDGDEEGFSDEDDDLDEDEDEQSDSELGSEDGASEDDEDLDEDVPRDAHNTGRSNRRTVTRSLPSSHTKEKTDIEYADSDSDLGEDEDARVGNRVRLRDDDEDRDIPSDDEEGMEDEEDEDEDGDEDGESIPRWKANLSERAQHLSPSSNKAKRKDWIKLIYSSELSPEEIMFGQKQDQADEVEGDDFFQVKKKQMDDPEALDAGKEPIDVESLKKWEDEETLDSIRHLFITGGDGPPVDGEDAQDAGFNDGDDEEGGSENDDDEAGPSKPRPADPAASRVAALAAKKELLKRKFDEQYDDPESSKADFYDEKKDEISRQLALNRAEFENVDSEARALIEGYRPGQYVRIELQEVPCEMIENFDPTYPIIVGGLLPAEERYGYVQVRIKRHRWYSRTLKTNDPLIFSLGWRRFQTIPIYSLDDHSIRMRMLKYTPEHMHCYATFYGPVTLPNTGFCAFNSLAADVPGFRVTATGVVLDIDRSAKIVKKIKLTGVPYKIFKNTAFVRDMFGSALEVAKFEGANVRTVSGIRGQIKKALGKPEGAFRATFEDKVLKSDIIFLRAWYSIQPRKFYNPVTSLLLSEKSKWTGMRLTGQIRRDEGLKTPLNVNSTYKKIERAPRRFNPLIVPKKLQAALPYASKPKLMQPQKTTTYLQKRAVVMEPEEKKALVLMQQIRALRKDQVVRRHEKKEEKKKERAKRLEKEDERQGQKERERKKDIMRIAGQKNKREAEALEGGGRNKRRKT</sequence>
<evidence type="ECO:0000256" key="8">
    <source>
        <dbReference type="ARBA" id="ARBA00023242"/>
    </source>
</evidence>
<dbReference type="GO" id="GO:0005525">
    <property type="term" value="F:GTP binding"/>
    <property type="evidence" value="ECO:0007669"/>
    <property type="project" value="UniProtKB-KW"/>
</dbReference>
<feature type="compositionally biased region" description="Acidic residues" evidence="11">
    <location>
        <begin position="656"/>
        <end position="682"/>
    </location>
</feature>
<keyword evidence="2" id="KW-0690">Ribosome biogenesis</keyword>
<dbReference type="PROSITE" id="PS51714">
    <property type="entry name" value="G_BMS1"/>
    <property type="match status" value="1"/>
</dbReference>
<evidence type="ECO:0000256" key="9">
    <source>
        <dbReference type="ARBA" id="ARBA00049117"/>
    </source>
</evidence>
<evidence type="ECO:0000256" key="3">
    <source>
        <dbReference type="ARBA" id="ARBA00022553"/>
    </source>
</evidence>
<dbReference type="InterPro" id="IPR030387">
    <property type="entry name" value="G_Bms1/Tsr1_dom"/>
</dbReference>
<dbReference type="InterPro" id="IPR037875">
    <property type="entry name" value="Bms1_N"/>
</dbReference>
<dbReference type="SUPFAM" id="SSF52540">
    <property type="entry name" value="P-loop containing nucleoside triphosphate hydrolases"/>
    <property type="match status" value="1"/>
</dbReference>
<dbReference type="PANTHER" id="PTHR12858:SF2">
    <property type="entry name" value="RIBOSOME BIOGENESIS PROTEIN BMS1 HOMOLOG"/>
    <property type="match status" value="1"/>
</dbReference>
<feature type="compositionally biased region" description="Basic and acidic residues" evidence="11">
    <location>
        <begin position="1097"/>
        <end position="1134"/>
    </location>
</feature>
<comment type="catalytic activity">
    <reaction evidence="9">
        <text>GTP + H2O = GDP + phosphate + H(+)</text>
        <dbReference type="Rhea" id="RHEA:19669"/>
        <dbReference type="ChEBI" id="CHEBI:15377"/>
        <dbReference type="ChEBI" id="CHEBI:15378"/>
        <dbReference type="ChEBI" id="CHEBI:37565"/>
        <dbReference type="ChEBI" id="CHEBI:43474"/>
        <dbReference type="ChEBI" id="CHEBI:58189"/>
    </reaction>
    <physiologicalReaction direction="left-to-right" evidence="9">
        <dbReference type="Rhea" id="RHEA:19670"/>
    </physiologicalReaction>
</comment>
<evidence type="ECO:0000256" key="7">
    <source>
        <dbReference type="ARBA" id="ARBA00023134"/>
    </source>
</evidence>
<name>A0A067TQW9_GALM3</name>
<keyword evidence="3" id="KW-0597">Phosphoprotein</keyword>
<dbReference type="GO" id="GO:0003924">
    <property type="term" value="F:GTPase activity"/>
    <property type="evidence" value="ECO:0007669"/>
    <property type="project" value="TreeGrafter"/>
</dbReference>
<dbReference type="EMBL" id="KL142369">
    <property type="protein sequence ID" value="KDR82314.1"/>
    <property type="molecule type" value="Genomic_DNA"/>
</dbReference>
<dbReference type="STRING" id="685588.A0A067TQW9"/>
<dbReference type="PANTHER" id="PTHR12858">
    <property type="entry name" value="RIBOSOME BIOGENESIS PROTEIN"/>
    <property type="match status" value="1"/>
</dbReference>
<evidence type="ECO:0000313" key="14">
    <source>
        <dbReference type="Proteomes" id="UP000027222"/>
    </source>
</evidence>
<keyword evidence="8" id="KW-0539">Nucleus</keyword>
<feature type="compositionally biased region" description="Acidic residues" evidence="11">
    <location>
        <begin position="415"/>
        <end position="458"/>
    </location>
</feature>
<reference evidence="14" key="1">
    <citation type="journal article" date="2014" name="Proc. Natl. Acad. Sci. U.S.A.">
        <title>Extensive sampling of basidiomycete genomes demonstrates inadequacy of the white-rot/brown-rot paradigm for wood decay fungi.</title>
        <authorList>
            <person name="Riley R."/>
            <person name="Salamov A.A."/>
            <person name="Brown D.W."/>
            <person name="Nagy L.G."/>
            <person name="Floudas D."/>
            <person name="Held B.W."/>
            <person name="Levasseur A."/>
            <person name="Lombard V."/>
            <person name="Morin E."/>
            <person name="Otillar R."/>
            <person name="Lindquist E.A."/>
            <person name="Sun H."/>
            <person name="LaButti K.M."/>
            <person name="Schmutz J."/>
            <person name="Jabbour D."/>
            <person name="Luo H."/>
            <person name="Baker S.E."/>
            <person name="Pisabarro A.G."/>
            <person name="Walton J.D."/>
            <person name="Blanchette R.A."/>
            <person name="Henrissat B."/>
            <person name="Martin F."/>
            <person name="Cullen D."/>
            <person name="Hibbett D.S."/>
            <person name="Grigoriev I.V."/>
        </authorList>
    </citation>
    <scope>NUCLEOTIDE SEQUENCE [LARGE SCALE GENOMIC DNA]</scope>
    <source>
        <strain evidence="14">CBS 339.88</strain>
    </source>
</reference>
<dbReference type="Pfam" id="PF04950">
    <property type="entry name" value="RIBIOP_C"/>
    <property type="match status" value="1"/>
</dbReference>
<keyword evidence="14" id="KW-1185">Reference proteome</keyword>
<dbReference type="CDD" id="cd01882">
    <property type="entry name" value="BMS1"/>
    <property type="match status" value="1"/>
</dbReference>
<accession>A0A067TQW9</accession>
<evidence type="ECO:0000256" key="2">
    <source>
        <dbReference type="ARBA" id="ARBA00022517"/>
    </source>
</evidence>
<dbReference type="SMART" id="SM01362">
    <property type="entry name" value="DUF663"/>
    <property type="match status" value="1"/>
</dbReference>
<evidence type="ECO:0000313" key="13">
    <source>
        <dbReference type="EMBL" id="KDR82314.1"/>
    </source>
</evidence>
<feature type="region of interest" description="Disordered" evidence="11">
    <location>
        <begin position="610"/>
        <end position="696"/>
    </location>
</feature>
<gene>
    <name evidence="13" type="ORF">GALMADRAFT_237556</name>
</gene>
<protein>
    <recommendedName>
        <fullName evidence="12">Bms1-type G domain-containing protein</fullName>
    </recommendedName>
</protein>
<dbReference type="GO" id="GO:0005524">
    <property type="term" value="F:ATP binding"/>
    <property type="evidence" value="ECO:0007669"/>
    <property type="project" value="UniProtKB-KW"/>
</dbReference>
<evidence type="ECO:0000256" key="1">
    <source>
        <dbReference type="ARBA" id="ARBA00004604"/>
    </source>
</evidence>
<evidence type="ECO:0000256" key="10">
    <source>
        <dbReference type="ARBA" id="ARBA00061391"/>
    </source>
</evidence>
<dbReference type="GO" id="GO:0034511">
    <property type="term" value="F:U3 snoRNA binding"/>
    <property type="evidence" value="ECO:0007669"/>
    <property type="project" value="TreeGrafter"/>
</dbReference>
<keyword evidence="7" id="KW-0342">GTP-binding</keyword>
<feature type="compositionally biased region" description="Acidic residues" evidence="11">
    <location>
        <begin position="491"/>
        <end position="504"/>
    </location>
</feature>
<keyword evidence="4" id="KW-0547">Nucleotide-binding</keyword>
<organism evidence="13 14">
    <name type="scientific">Galerina marginata (strain CBS 339.88)</name>
    <dbReference type="NCBI Taxonomy" id="685588"/>
    <lineage>
        <taxon>Eukaryota</taxon>
        <taxon>Fungi</taxon>
        <taxon>Dikarya</taxon>
        <taxon>Basidiomycota</taxon>
        <taxon>Agaricomycotina</taxon>
        <taxon>Agaricomycetes</taxon>
        <taxon>Agaricomycetidae</taxon>
        <taxon>Agaricales</taxon>
        <taxon>Agaricineae</taxon>
        <taxon>Strophariaceae</taxon>
        <taxon>Galerina</taxon>
    </lineage>
</organism>
<dbReference type="Proteomes" id="UP000027222">
    <property type="component" value="Unassembled WGS sequence"/>
</dbReference>
<feature type="region of interest" description="Disordered" evidence="11">
    <location>
        <begin position="1097"/>
        <end position="1159"/>
    </location>
</feature>
<dbReference type="AlphaFoldDB" id="A0A067TQW9"/>
<dbReference type="OrthoDB" id="10260897at2759"/>
<feature type="domain" description="Bms1-type G" evidence="12">
    <location>
        <begin position="75"/>
        <end position="239"/>
    </location>
</feature>
<feature type="compositionally biased region" description="Basic residues" evidence="11">
    <location>
        <begin position="1"/>
        <end position="10"/>
    </location>
</feature>
<dbReference type="Gene3D" id="3.40.50.300">
    <property type="entry name" value="P-loop containing nucleotide triphosphate hydrolases"/>
    <property type="match status" value="1"/>
</dbReference>
<dbReference type="InterPro" id="IPR007034">
    <property type="entry name" value="BMS1_TSR1_C"/>
</dbReference>
<dbReference type="GO" id="GO:0000479">
    <property type="term" value="P:endonucleolytic cleavage of tricistronic rRNA transcript (SSU-rRNA, 5.8S rRNA, LSU-rRNA)"/>
    <property type="evidence" value="ECO:0007669"/>
    <property type="project" value="TreeGrafter"/>
</dbReference>
<evidence type="ECO:0000256" key="11">
    <source>
        <dbReference type="SAM" id="MobiDB-lite"/>
    </source>
</evidence>
<dbReference type="GO" id="GO:0005654">
    <property type="term" value="C:nucleoplasm"/>
    <property type="evidence" value="ECO:0007669"/>
    <property type="project" value="UniProtKB-ARBA"/>
</dbReference>
<feature type="compositionally biased region" description="Basic and acidic residues" evidence="11">
    <location>
        <begin position="44"/>
        <end position="60"/>
    </location>
</feature>
<evidence type="ECO:0000259" key="12">
    <source>
        <dbReference type="PROSITE" id="PS51714"/>
    </source>
</evidence>
<keyword evidence="6" id="KW-0067">ATP-binding</keyword>
<dbReference type="GO" id="GO:0000462">
    <property type="term" value="P:maturation of SSU-rRNA from tricistronic rRNA transcript (SSU-rRNA, 5.8S rRNA, LSU-rRNA)"/>
    <property type="evidence" value="ECO:0007669"/>
    <property type="project" value="TreeGrafter"/>
</dbReference>
<dbReference type="Pfam" id="PF08142">
    <property type="entry name" value="AARP2CN"/>
    <property type="match status" value="1"/>
</dbReference>
<comment type="subcellular location">
    <subcellularLocation>
        <location evidence="1">Nucleus</location>
        <location evidence="1">Nucleolus</location>
    </subcellularLocation>
</comment>
<dbReference type="InterPro" id="IPR027417">
    <property type="entry name" value="P-loop_NTPase"/>
</dbReference>
<proteinExistence type="inferred from homology"/>
<feature type="region of interest" description="Disordered" evidence="11">
    <location>
        <begin position="1"/>
        <end position="69"/>
    </location>
</feature>
<evidence type="ECO:0000256" key="6">
    <source>
        <dbReference type="ARBA" id="ARBA00022840"/>
    </source>
</evidence>
<dbReference type="GO" id="GO:0032040">
    <property type="term" value="C:small-subunit processome"/>
    <property type="evidence" value="ECO:0007669"/>
    <property type="project" value="UniProtKB-ARBA"/>
</dbReference>
<dbReference type="GO" id="GO:0030686">
    <property type="term" value="C:90S preribosome"/>
    <property type="evidence" value="ECO:0007669"/>
    <property type="project" value="TreeGrafter"/>
</dbReference>